<dbReference type="PANTHER" id="PTHR43243">
    <property type="entry name" value="INNER MEMBRANE TRANSPORTER YGJI-RELATED"/>
    <property type="match status" value="1"/>
</dbReference>
<dbReference type="InterPro" id="IPR029485">
    <property type="entry name" value="CAT_C"/>
</dbReference>
<feature type="transmembrane region" description="Helical" evidence="6">
    <location>
        <begin position="109"/>
        <end position="125"/>
    </location>
</feature>
<feature type="transmembrane region" description="Helical" evidence="6">
    <location>
        <begin position="232"/>
        <end position="255"/>
    </location>
</feature>
<dbReference type="PANTHER" id="PTHR43243:SF82">
    <property type="entry name" value="CATIONIC AMINO ACID TRANSPORTER C-TERMINAL DOMAIN-CONTAINING PROTEIN"/>
    <property type="match status" value="1"/>
</dbReference>
<feature type="transmembrane region" description="Helical" evidence="6">
    <location>
        <begin position="145"/>
        <end position="167"/>
    </location>
</feature>
<keyword evidence="3 6" id="KW-1133">Transmembrane helix</keyword>
<dbReference type="Pfam" id="PF13906">
    <property type="entry name" value="AA_permease_C"/>
    <property type="match status" value="1"/>
</dbReference>
<dbReference type="InterPro" id="IPR002293">
    <property type="entry name" value="AA/rel_permease1"/>
</dbReference>
<feature type="compositionally biased region" description="Acidic residues" evidence="5">
    <location>
        <begin position="466"/>
        <end position="478"/>
    </location>
</feature>
<feature type="transmembrane region" description="Helical" evidence="6">
    <location>
        <begin position="532"/>
        <end position="550"/>
    </location>
</feature>
<comment type="subcellular location">
    <subcellularLocation>
        <location evidence="1">Membrane</location>
        <topology evidence="1">Multi-pass membrane protein</topology>
    </subcellularLocation>
</comment>
<organism evidence="8 9">
    <name type="scientific">Phytophthora fragariae</name>
    <dbReference type="NCBI Taxonomy" id="53985"/>
    <lineage>
        <taxon>Eukaryota</taxon>
        <taxon>Sar</taxon>
        <taxon>Stramenopiles</taxon>
        <taxon>Oomycota</taxon>
        <taxon>Peronosporomycetes</taxon>
        <taxon>Peronosporales</taxon>
        <taxon>Peronosporaceae</taxon>
        <taxon>Phytophthora</taxon>
    </lineage>
</organism>
<feature type="transmembrane region" description="Helical" evidence="6">
    <location>
        <begin position="388"/>
        <end position="412"/>
    </location>
</feature>
<feature type="transmembrane region" description="Helical" evidence="6">
    <location>
        <begin position="308"/>
        <end position="329"/>
    </location>
</feature>
<feature type="transmembrane region" description="Helical" evidence="6">
    <location>
        <begin position="350"/>
        <end position="368"/>
    </location>
</feature>
<protein>
    <recommendedName>
        <fullName evidence="7">Cationic amino acid transporter C-terminal domain-containing protein</fullName>
    </recommendedName>
</protein>
<dbReference type="GO" id="GO:0016020">
    <property type="term" value="C:membrane"/>
    <property type="evidence" value="ECO:0007669"/>
    <property type="project" value="UniProtKB-SubCell"/>
</dbReference>
<feature type="transmembrane region" description="Helical" evidence="6">
    <location>
        <begin position="77"/>
        <end position="97"/>
    </location>
</feature>
<accession>A0A6A3MD30</accession>
<evidence type="ECO:0000259" key="7">
    <source>
        <dbReference type="Pfam" id="PF13906"/>
    </source>
</evidence>
<name>A0A6A3MD30_9STRA</name>
<dbReference type="Gene3D" id="1.20.1740.10">
    <property type="entry name" value="Amino acid/polyamine transporter I"/>
    <property type="match status" value="1"/>
</dbReference>
<feature type="domain" description="Cationic amino acid transporter C-terminal" evidence="7">
    <location>
        <begin position="530"/>
        <end position="580"/>
    </location>
</feature>
<gene>
    <name evidence="8" type="ORF">PF011_g1421</name>
</gene>
<evidence type="ECO:0000313" key="8">
    <source>
        <dbReference type="EMBL" id="KAE9028707.1"/>
    </source>
</evidence>
<reference evidence="8 9" key="1">
    <citation type="submission" date="2018-09" db="EMBL/GenBank/DDBJ databases">
        <title>Genomic investigation of the strawberry pathogen Phytophthora fragariae indicates pathogenicity is determined by transcriptional variation in three key races.</title>
        <authorList>
            <person name="Adams T.M."/>
            <person name="Armitage A.D."/>
            <person name="Sobczyk M.K."/>
            <person name="Bates H.J."/>
            <person name="Dunwell J.M."/>
            <person name="Nellist C.F."/>
            <person name="Harrison R.J."/>
        </authorList>
    </citation>
    <scope>NUCLEOTIDE SEQUENCE [LARGE SCALE GENOMIC DNA]</scope>
    <source>
        <strain evidence="8 9">SCRP245</strain>
    </source>
</reference>
<feature type="transmembrane region" description="Helical" evidence="6">
    <location>
        <begin position="556"/>
        <end position="575"/>
    </location>
</feature>
<feature type="transmembrane region" description="Helical" evidence="6">
    <location>
        <begin position="282"/>
        <end position="302"/>
    </location>
</feature>
<dbReference type="Proteomes" id="UP000460718">
    <property type="component" value="Unassembled WGS sequence"/>
</dbReference>
<evidence type="ECO:0000313" key="9">
    <source>
        <dbReference type="Proteomes" id="UP000460718"/>
    </source>
</evidence>
<keyword evidence="4 6" id="KW-0472">Membrane</keyword>
<evidence type="ECO:0000256" key="6">
    <source>
        <dbReference type="SAM" id="Phobius"/>
    </source>
</evidence>
<sequence>MELACLIPSAGSTYAYSYHALGELPALVAGFLLTLEYGVSSAGGARSWSDKLTQWMESQLGVQGPAWMKPPDSVVDLYAGLLMAGCTAVVLCGMQAGKRVVNVVTMTKISVVAFIIVVGLANFDADRIAPFVSDQQVVTVHGEDAVAFGWPGVLLGASASFYGYIGYDEVCCLAGEAKDPARNIPRAVVGTILGAATLSILATFALVGMQKYTEIDAEEAYGNAFSSVGMDWAAAFVASGEVLTMPITSFIGFLAQPRVQYAMARDGLLPAAFSEVDAKGNLFRGTLLCGVAVTALAVFVPFHVMWNFISLGILVAFNLTNSSLLFVRASSHTSSTSVGEGDATVRKPQGAMIAGYVVVSFLAAFHWQKGVVASVPLSATTDMSIFDSYMRMVGPFVAALFTVVAIALMFALSDAEKQQTTASATAAGKAQAQGSPVEIVLSSKKQDESSEVGEARCHHRNRSLDRDDDEDDLEGGDDESAKLSDATALEKSRASCNGGTVVSSDSDEEKAESSSVSHDEDETEVETSTFRAPFVPFTPCVAIFFNWFLFAQMDGLSVLLILLRLLLAVAVYFGYSRHHSLAFQQTTYHQLAQN</sequence>
<evidence type="ECO:0000256" key="2">
    <source>
        <dbReference type="ARBA" id="ARBA00022692"/>
    </source>
</evidence>
<keyword evidence="2 6" id="KW-0812">Transmembrane</keyword>
<feature type="compositionally biased region" description="Basic and acidic residues" evidence="5">
    <location>
        <begin position="444"/>
        <end position="456"/>
    </location>
</feature>
<comment type="caution">
    <text evidence="8">The sequence shown here is derived from an EMBL/GenBank/DDBJ whole genome shotgun (WGS) entry which is preliminary data.</text>
</comment>
<evidence type="ECO:0000256" key="4">
    <source>
        <dbReference type="ARBA" id="ARBA00023136"/>
    </source>
</evidence>
<evidence type="ECO:0000256" key="3">
    <source>
        <dbReference type="ARBA" id="ARBA00022989"/>
    </source>
</evidence>
<dbReference type="EMBL" id="QXFW01000039">
    <property type="protein sequence ID" value="KAE9028707.1"/>
    <property type="molecule type" value="Genomic_DNA"/>
</dbReference>
<proteinExistence type="predicted"/>
<dbReference type="GO" id="GO:0015171">
    <property type="term" value="F:amino acid transmembrane transporter activity"/>
    <property type="evidence" value="ECO:0007669"/>
    <property type="project" value="TreeGrafter"/>
</dbReference>
<feature type="transmembrane region" description="Helical" evidence="6">
    <location>
        <begin position="188"/>
        <end position="212"/>
    </location>
</feature>
<dbReference type="Pfam" id="PF13520">
    <property type="entry name" value="AA_permease_2"/>
    <property type="match status" value="1"/>
</dbReference>
<evidence type="ECO:0000256" key="5">
    <source>
        <dbReference type="SAM" id="MobiDB-lite"/>
    </source>
</evidence>
<dbReference type="AlphaFoldDB" id="A0A6A3MD30"/>
<evidence type="ECO:0000256" key="1">
    <source>
        <dbReference type="ARBA" id="ARBA00004141"/>
    </source>
</evidence>
<feature type="region of interest" description="Disordered" evidence="5">
    <location>
        <begin position="435"/>
        <end position="524"/>
    </location>
</feature>